<evidence type="ECO:0000256" key="6">
    <source>
        <dbReference type="ARBA" id="ARBA00035157"/>
    </source>
</evidence>
<dbReference type="InterPro" id="IPR007980">
    <property type="entry name" value="Ribosomal_uS3m_fun"/>
</dbReference>
<dbReference type="Pfam" id="PF05316">
    <property type="entry name" value="VAR1"/>
    <property type="match status" value="1"/>
</dbReference>
<evidence type="ECO:0000256" key="1">
    <source>
        <dbReference type="ARBA" id="ARBA00004173"/>
    </source>
</evidence>
<evidence type="ECO:0000256" key="5">
    <source>
        <dbReference type="ARBA" id="ARBA00023274"/>
    </source>
</evidence>
<keyword evidence="4" id="KW-0496">Mitochondrion</keyword>
<evidence type="ECO:0000313" key="8">
    <source>
        <dbReference type="Proteomes" id="UP000033140"/>
    </source>
</evidence>
<comment type="similarity">
    <text evidence="2">Belongs to the universal ribosomal protein uS3 family.</text>
</comment>
<dbReference type="GO" id="GO:1990904">
    <property type="term" value="C:ribonucleoprotein complex"/>
    <property type="evidence" value="ECO:0007669"/>
    <property type="project" value="UniProtKB-KW"/>
</dbReference>
<proteinExistence type="inferred from homology"/>
<comment type="caution">
    <text evidence="7">The sequence shown here is derived from an EMBL/GenBank/DDBJ whole genome shotgun (WGS) entry which is preliminary data.</text>
</comment>
<evidence type="ECO:0000313" key="7">
    <source>
        <dbReference type="EMBL" id="GAO52829.1"/>
    </source>
</evidence>
<dbReference type="GO" id="GO:0003735">
    <property type="term" value="F:structural constituent of ribosome"/>
    <property type="evidence" value="ECO:0007669"/>
    <property type="project" value="InterPro"/>
</dbReference>
<evidence type="ECO:0000256" key="2">
    <source>
        <dbReference type="ARBA" id="ARBA00010761"/>
    </source>
</evidence>
<organism evidence="7 8">
    <name type="scientific">Saitoella complicata (strain BCRC 22490 / CBS 7301 / JCM 7358 / NBRC 10748 / NRRL Y-17804)</name>
    <dbReference type="NCBI Taxonomy" id="698492"/>
    <lineage>
        <taxon>Eukaryota</taxon>
        <taxon>Fungi</taxon>
        <taxon>Dikarya</taxon>
        <taxon>Ascomycota</taxon>
        <taxon>Taphrinomycotina</taxon>
        <taxon>Taphrinomycotina incertae sedis</taxon>
        <taxon>Saitoella</taxon>
    </lineage>
</organism>
<name>A0A0E9NSJ0_SAICN</name>
<sequence>MYVLLIINNNNFVIRYPISPLRVWQSQTYSFKGSVNMIILNKQASDLLATFFRSFPSLIISDPSFSVSNDKVLITLKILNGPSFPYPNNPKGKGSNVDSSDSDSLPYSFPYSLPYLEENLSYLYGKAVELRIIRLRSPLLNSSIFNRYLFYKLHSSTLLLTIKSIIRSRFRFAAIARVSSKGKDSPISLPSHYIDHLKNKSISGFSIKVTGRLSKNTAMSRSSKKVIQYGTFQYDKPYYLINPLYNSLPFIHRMRTSGPMIRNYHPNHIDFSKLICKNRNGSFAIHSTFSTL</sequence>
<reference evidence="7 8" key="1">
    <citation type="journal article" date="2011" name="J. Gen. Appl. Microbiol.">
        <title>Draft genome sequencing of the enigmatic yeast Saitoella complicata.</title>
        <authorList>
            <person name="Nishida H."/>
            <person name="Hamamoto M."/>
            <person name="Sugiyama J."/>
        </authorList>
    </citation>
    <scope>NUCLEOTIDE SEQUENCE [LARGE SCALE GENOMIC DNA]</scope>
    <source>
        <strain evidence="7 8">NRRL Y-17804</strain>
    </source>
</reference>
<dbReference type="GO" id="GO:0005739">
    <property type="term" value="C:mitochondrion"/>
    <property type="evidence" value="ECO:0007669"/>
    <property type="project" value="UniProtKB-SubCell"/>
</dbReference>
<dbReference type="AlphaFoldDB" id="A0A0E9NSJ0"/>
<dbReference type="Proteomes" id="UP000033140">
    <property type="component" value="Unassembled WGS sequence"/>
</dbReference>
<keyword evidence="3" id="KW-0689">Ribosomal protein</keyword>
<dbReference type="GO" id="GO:0006412">
    <property type="term" value="P:translation"/>
    <property type="evidence" value="ECO:0007669"/>
    <property type="project" value="InterPro"/>
</dbReference>
<accession>A0A0E9NSJ0</accession>
<evidence type="ECO:0000256" key="4">
    <source>
        <dbReference type="ARBA" id="ARBA00023128"/>
    </source>
</evidence>
<dbReference type="GO" id="GO:0005840">
    <property type="term" value="C:ribosome"/>
    <property type="evidence" value="ECO:0007669"/>
    <property type="project" value="UniProtKB-KW"/>
</dbReference>
<evidence type="ECO:0000256" key="3">
    <source>
        <dbReference type="ARBA" id="ARBA00022980"/>
    </source>
</evidence>
<protein>
    <recommendedName>
        <fullName evidence="6">Small ribosomal subunit protein uS3m</fullName>
    </recommendedName>
</protein>
<reference evidence="7 8" key="3">
    <citation type="journal article" date="2015" name="Genome Announc.">
        <title>Draft Genome Sequence of the Archiascomycetous Yeast Saitoella complicata.</title>
        <authorList>
            <person name="Yamauchi K."/>
            <person name="Kondo S."/>
            <person name="Hamamoto M."/>
            <person name="Takahashi Y."/>
            <person name="Ogura Y."/>
            <person name="Hayashi T."/>
            <person name="Nishida H."/>
        </authorList>
    </citation>
    <scope>NUCLEOTIDE SEQUENCE [LARGE SCALE GENOMIC DNA]</scope>
    <source>
        <strain evidence="7 8">NRRL Y-17804</strain>
    </source>
</reference>
<dbReference type="EMBL" id="BACD03000092">
    <property type="protein sequence ID" value="GAO52829.1"/>
    <property type="molecule type" value="Genomic_DNA"/>
</dbReference>
<keyword evidence="8" id="KW-1185">Reference proteome</keyword>
<comment type="subcellular location">
    <subcellularLocation>
        <location evidence="1">Mitochondrion</location>
    </subcellularLocation>
</comment>
<keyword evidence="5" id="KW-0687">Ribonucleoprotein</keyword>
<gene>
    <name evidence="7" type="ORF">G7K_6895-t1</name>
</gene>
<reference evidence="7 8" key="2">
    <citation type="journal article" date="2014" name="J. Gen. Appl. Microbiol.">
        <title>The early diverging ascomycetous budding yeast Saitoella complicata has three histone deacetylases belonging to the Clr6, Hos2, and Rpd3 lineages.</title>
        <authorList>
            <person name="Nishida H."/>
            <person name="Matsumoto T."/>
            <person name="Kondo S."/>
            <person name="Hamamoto M."/>
            <person name="Yoshikawa H."/>
        </authorList>
    </citation>
    <scope>NUCLEOTIDE SEQUENCE [LARGE SCALE GENOMIC DNA]</scope>
    <source>
        <strain evidence="7 8">NRRL Y-17804</strain>
    </source>
</reference>